<comment type="caution">
    <text evidence="5">The sequence shown here is derived from an EMBL/GenBank/DDBJ whole genome shotgun (WGS) entry which is preliminary data.</text>
</comment>
<accession>A0A1R1PTD4</accession>
<gene>
    <name evidence="5" type="ORF">AX774_g2305</name>
</gene>
<dbReference type="GO" id="GO:0016616">
    <property type="term" value="F:oxidoreductase activity, acting on the CH-OH group of donors, NAD or NADP as acceptor"/>
    <property type="evidence" value="ECO:0007669"/>
    <property type="project" value="UniProtKB-ARBA"/>
</dbReference>
<dbReference type="InterPro" id="IPR020904">
    <property type="entry name" value="Sc_DH/Rdtase_CS"/>
</dbReference>
<dbReference type="FunFam" id="3.40.50.720:FF:000047">
    <property type="entry name" value="NADP-dependent L-serine/L-allo-threonine dehydrogenase"/>
    <property type="match status" value="1"/>
</dbReference>
<protein>
    <submittedName>
        <fullName evidence="5">Putative oxidoreductase</fullName>
    </submittedName>
</protein>
<dbReference type="AlphaFoldDB" id="A0A1R1PTD4"/>
<name>A0A1R1PTD4_ZANCU</name>
<evidence type="ECO:0000256" key="1">
    <source>
        <dbReference type="ARBA" id="ARBA00006484"/>
    </source>
</evidence>
<dbReference type="EMBL" id="LSSK01000240">
    <property type="protein sequence ID" value="OMH84189.1"/>
    <property type="molecule type" value="Genomic_DNA"/>
</dbReference>
<dbReference type="PANTHER" id="PTHR42901:SF1">
    <property type="entry name" value="ALCOHOL DEHYDROGENASE"/>
    <property type="match status" value="1"/>
</dbReference>
<dbReference type="InterPro" id="IPR002347">
    <property type="entry name" value="SDR_fam"/>
</dbReference>
<evidence type="ECO:0000256" key="2">
    <source>
        <dbReference type="ARBA" id="ARBA00022857"/>
    </source>
</evidence>
<comment type="similarity">
    <text evidence="1 4">Belongs to the short-chain dehydrogenases/reductases (SDR) family.</text>
</comment>
<evidence type="ECO:0000256" key="4">
    <source>
        <dbReference type="RuleBase" id="RU000363"/>
    </source>
</evidence>
<keyword evidence="2" id="KW-0521">NADP</keyword>
<dbReference type="PROSITE" id="PS00061">
    <property type="entry name" value="ADH_SHORT"/>
    <property type="match status" value="1"/>
</dbReference>
<dbReference type="OrthoDB" id="6251714at2759"/>
<keyword evidence="3" id="KW-0560">Oxidoreductase</keyword>
<dbReference type="PRINTS" id="PR00080">
    <property type="entry name" value="SDRFAMILY"/>
</dbReference>
<organism evidence="5 6">
    <name type="scientific">Zancudomyces culisetae</name>
    <name type="common">Gut fungus</name>
    <name type="synonym">Smittium culisetae</name>
    <dbReference type="NCBI Taxonomy" id="1213189"/>
    <lineage>
        <taxon>Eukaryota</taxon>
        <taxon>Fungi</taxon>
        <taxon>Fungi incertae sedis</taxon>
        <taxon>Zoopagomycota</taxon>
        <taxon>Kickxellomycotina</taxon>
        <taxon>Harpellomycetes</taxon>
        <taxon>Harpellales</taxon>
        <taxon>Legeriomycetaceae</taxon>
        <taxon>Zancudomyces</taxon>
    </lineage>
</organism>
<dbReference type="Proteomes" id="UP000188320">
    <property type="component" value="Unassembled WGS sequence"/>
</dbReference>
<proteinExistence type="inferred from homology"/>
<dbReference type="PANTHER" id="PTHR42901">
    <property type="entry name" value="ALCOHOL DEHYDROGENASE"/>
    <property type="match status" value="1"/>
</dbReference>
<dbReference type="SUPFAM" id="SSF51735">
    <property type="entry name" value="NAD(P)-binding Rossmann-fold domains"/>
    <property type="match status" value="1"/>
</dbReference>
<evidence type="ECO:0000256" key="3">
    <source>
        <dbReference type="ARBA" id="ARBA00023002"/>
    </source>
</evidence>
<reference evidence="6" key="1">
    <citation type="submission" date="2017-01" db="EMBL/GenBank/DDBJ databases">
        <authorList>
            <person name="Wang Y."/>
            <person name="White M."/>
            <person name="Kvist S."/>
            <person name="Moncalvo J.-M."/>
        </authorList>
    </citation>
    <scope>NUCLEOTIDE SEQUENCE [LARGE SCALE GENOMIC DNA]</scope>
    <source>
        <strain evidence="6">COL-18-3</strain>
    </source>
</reference>
<keyword evidence="6" id="KW-1185">Reference proteome</keyword>
<dbReference type="InterPro" id="IPR036291">
    <property type="entry name" value="NAD(P)-bd_dom_sf"/>
</dbReference>
<dbReference type="Gene3D" id="3.40.50.720">
    <property type="entry name" value="NAD(P)-binding Rossmann-like Domain"/>
    <property type="match status" value="1"/>
</dbReference>
<evidence type="ECO:0000313" key="5">
    <source>
        <dbReference type="EMBL" id="OMH84189.1"/>
    </source>
</evidence>
<dbReference type="Pfam" id="PF00106">
    <property type="entry name" value="adh_short"/>
    <property type="match status" value="1"/>
</dbReference>
<sequence>MFQRIKGQTIVITGASSGFGKSTAYLYASYGGNLVLFARRIEMLEEIKNDIESKFGVKVHIDKMDVSNKQEVVECFKRLPAFAEEKIDVLINNAGKALGVDPVETVDESVIDEVFDTNVKGLVFVTQQVIKKMKERNEGAIVNVGSIAGITAYGGGSIYCASKFALRAITDSLRIETNSTKIRVIEIDPGMVKTDFSLIRFGGDQTKAENVYKGADHMVAEDIAEAIVFATSRHPRCVVSQIVCLANGQANPFVLHREE</sequence>
<evidence type="ECO:0000313" key="6">
    <source>
        <dbReference type="Proteomes" id="UP000188320"/>
    </source>
</evidence>
<dbReference type="PRINTS" id="PR00081">
    <property type="entry name" value="GDHRDH"/>
</dbReference>